<feature type="transmembrane region" description="Helical" evidence="14">
    <location>
        <begin position="165"/>
        <end position="186"/>
    </location>
</feature>
<sequence length="849" mass="91794">MPMMLKRLRGAMPYIVTAALFTLGAFALYRLLSHVSMAEVGHLIRATPASHILLALLCTVGGYAALAGYDWSALRFIGRKLPLPIVLAGSFLGYSIGNTVGAGPVTGGAVRYRIYSAMGLSAFDIAGISLFCSLSFGIGATLLGLGALAWHPHALGAVIAVPAHWIRWGAIAFVLFSLVILTIMAWRRSGVNLRGISLQMPGPALSLGQFFFTAAETILSAATLYILLPADQIGFATFLAVFSAAVMAGVLSHVPGGVGVFETVIVAALPHAIPPQEIAAGLLLYRFIYYILPFTLALAMLALGELRFVRHKITGPLVPLFQVGRALTPLAISAMTFVIGGVLMILPLLPPAAPMVDDLANMLPRIFLEGGVLISSAIGACLVVLAHGLLRRLSGAWWLTQAALLVALLASLPHRGHYGPSLVLVAACAILLATRREFHRRTRLTQDILGPRWCILMFCLALTLVMTLFLAHESGAAGGDRWWDWATVPEAARALRAAFISFLVMALLVVGYALRPGRLQHGLPGRSELARAAEIIDGQADPKANIALSNDKYLMFSDSFNSFLMYRIQRGSWVALHEPVGPEDEISGLLWAFQDAAHSAGAQPLFYGVRENSAPRWPDMGLAMHRLGEEAVLPLSRFDLEAERYHGLREAYHRACASGLSFEIVSPPHSPERLARLREISDAWGACRVSLGKRFSVGYFSSDYLNRMPLALVSSGGRIVGFAVFWTTSARSRASVDLIRYLPECDGDFTTFLLTGLCLHCKAEGYQSVLLGTVALSGLETPRGVRLSNRLGAFIARHGVSFEEMARLRQRLEQFSPDWEPLFLALPPRANAKTTATDLLALINGPHPE</sequence>
<evidence type="ECO:0000256" key="9">
    <source>
        <dbReference type="ARBA" id="ARBA00023098"/>
    </source>
</evidence>
<dbReference type="InterPro" id="IPR051211">
    <property type="entry name" value="PG_lysyltransferase"/>
</dbReference>
<dbReference type="InterPro" id="IPR016181">
    <property type="entry name" value="Acyl_CoA_acyltransferase"/>
</dbReference>
<keyword evidence="6" id="KW-0808">Transferase</keyword>
<evidence type="ECO:0000256" key="8">
    <source>
        <dbReference type="ARBA" id="ARBA00022989"/>
    </source>
</evidence>
<keyword evidence="8 14" id="KW-1133">Transmembrane helix</keyword>
<feature type="transmembrane region" description="Helical" evidence="14">
    <location>
        <begin position="454"/>
        <end position="471"/>
    </location>
</feature>
<evidence type="ECO:0000256" key="7">
    <source>
        <dbReference type="ARBA" id="ARBA00022692"/>
    </source>
</evidence>
<keyword evidence="10 14" id="KW-0472">Membrane</keyword>
<feature type="domain" description="Phosphatidylglycerol lysyltransferase C-terminal" evidence="15">
    <location>
        <begin position="539"/>
        <end position="825"/>
    </location>
</feature>
<keyword evidence="17" id="KW-1185">Reference proteome</keyword>
<proteinExistence type="inferred from homology"/>
<dbReference type="SUPFAM" id="SSF55729">
    <property type="entry name" value="Acyl-CoA N-acyltransferases (Nat)"/>
    <property type="match status" value="1"/>
</dbReference>
<dbReference type="EC" id="2.3.2.3" evidence="3"/>
<feature type="transmembrane region" description="Helical" evidence="14">
    <location>
        <begin position="48"/>
        <end position="69"/>
    </location>
</feature>
<evidence type="ECO:0000256" key="3">
    <source>
        <dbReference type="ARBA" id="ARBA00012014"/>
    </source>
</evidence>
<dbReference type="PANTHER" id="PTHR34697:SF2">
    <property type="entry name" value="PHOSPHATIDYLGLYCEROL LYSYLTRANSFERASE"/>
    <property type="match status" value="1"/>
</dbReference>
<dbReference type="Pfam" id="PF09924">
    <property type="entry name" value="LPG_synthase_C"/>
    <property type="match status" value="1"/>
</dbReference>
<gene>
    <name evidence="16" type="primary">mprF</name>
    <name evidence="16" type="ORF">VSX56_05835</name>
</gene>
<evidence type="ECO:0000256" key="10">
    <source>
        <dbReference type="ARBA" id="ARBA00023136"/>
    </source>
</evidence>
<comment type="catalytic activity">
    <reaction evidence="13">
        <text>L-lysyl-tRNA(Lys) + a 1,2-diacyl-sn-glycero-3-phospho-(1'-sn-glycerol) = a 1,2-diacyl-sn-glycero-3-phospho-1'-(3'-O-L-lysyl)-sn-glycerol + tRNA(Lys)</text>
        <dbReference type="Rhea" id="RHEA:10668"/>
        <dbReference type="Rhea" id="RHEA-COMP:9696"/>
        <dbReference type="Rhea" id="RHEA-COMP:9697"/>
        <dbReference type="ChEBI" id="CHEBI:64716"/>
        <dbReference type="ChEBI" id="CHEBI:75792"/>
        <dbReference type="ChEBI" id="CHEBI:78442"/>
        <dbReference type="ChEBI" id="CHEBI:78529"/>
        <dbReference type="EC" id="2.3.2.3"/>
    </reaction>
</comment>
<feature type="transmembrane region" description="Helical" evidence="14">
    <location>
        <begin position="235"/>
        <end position="254"/>
    </location>
</feature>
<keyword evidence="5" id="KW-1003">Cell membrane</keyword>
<name>A0ABV1SEG4_9RHOB</name>
<feature type="transmembrane region" description="Helical" evidence="14">
    <location>
        <begin position="287"/>
        <end position="306"/>
    </location>
</feature>
<evidence type="ECO:0000256" key="12">
    <source>
        <dbReference type="ARBA" id="ARBA00031899"/>
    </source>
</evidence>
<evidence type="ECO:0000259" key="15">
    <source>
        <dbReference type="Pfam" id="PF09924"/>
    </source>
</evidence>
<evidence type="ECO:0000256" key="4">
    <source>
        <dbReference type="ARBA" id="ARBA00021546"/>
    </source>
</evidence>
<feature type="transmembrane region" description="Helical" evidence="14">
    <location>
        <begin position="418"/>
        <end position="434"/>
    </location>
</feature>
<evidence type="ECO:0000256" key="6">
    <source>
        <dbReference type="ARBA" id="ARBA00022679"/>
    </source>
</evidence>
<protein>
    <recommendedName>
        <fullName evidence="4">Phosphatidylglycerol lysyltransferase</fullName>
        <ecNumber evidence="3">2.3.2.3</ecNumber>
    </recommendedName>
    <alternativeName>
        <fullName evidence="12">Lysylphosphatidylglycerol synthase</fullName>
    </alternativeName>
</protein>
<evidence type="ECO:0000256" key="5">
    <source>
        <dbReference type="ARBA" id="ARBA00022475"/>
    </source>
</evidence>
<feature type="transmembrane region" description="Helical" evidence="14">
    <location>
        <begin position="206"/>
        <end position="228"/>
    </location>
</feature>
<keyword evidence="7 14" id="KW-0812">Transmembrane</keyword>
<dbReference type="Pfam" id="PF03706">
    <property type="entry name" value="LPG_synthase_TM"/>
    <property type="match status" value="1"/>
</dbReference>
<comment type="caution">
    <text evidence="16">The sequence shown here is derived from an EMBL/GenBank/DDBJ whole genome shotgun (WGS) entry which is preliminary data.</text>
</comment>
<reference evidence="16 17" key="1">
    <citation type="submission" date="2024-06" db="EMBL/GenBank/DDBJ databases">
        <title>Thioclava kandeliae sp. nov. from a rhizosphere soil sample of Kandelia candel in a mangrove.</title>
        <authorList>
            <person name="Mu T."/>
        </authorList>
    </citation>
    <scope>NUCLEOTIDE SEQUENCE [LARGE SCALE GENOMIC DNA]</scope>
    <source>
        <strain evidence="16 17">CPCC 100088</strain>
    </source>
</reference>
<dbReference type="Proteomes" id="UP001438953">
    <property type="component" value="Unassembled WGS sequence"/>
</dbReference>
<organism evidence="16 17">
    <name type="scientific">Thioclava kandeliae</name>
    <dbReference type="NCBI Taxonomy" id="3070818"/>
    <lineage>
        <taxon>Bacteria</taxon>
        <taxon>Pseudomonadati</taxon>
        <taxon>Pseudomonadota</taxon>
        <taxon>Alphaproteobacteria</taxon>
        <taxon>Rhodobacterales</taxon>
        <taxon>Paracoccaceae</taxon>
        <taxon>Thioclava</taxon>
    </lineage>
</organism>
<feature type="transmembrane region" description="Helical" evidence="14">
    <location>
        <begin position="81"/>
        <end position="105"/>
    </location>
</feature>
<feature type="transmembrane region" description="Helical" evidence="14">
    <location>
        <begin position="125"/>
        <end position="145"/>
    </location>
</feature>
<feature type="transmembrane region" description="Helical" evidence="14">
    <location>
        <begin position="393"/>
        <end position="412"/>
    </location>
</feature>
<keyword evidence="11" id="KW-0046">Antibiotic resistance</keyword>
<dbReference type="InterPro" id="IPR022791">
    <property type="entry name" value="L-PG_synthase/AglD"/>
</dbReference>
<dbReference type="EMBL" id="JAYWLC010000003">
    <property type="protein sequence ID" value="MER5171294.1"/>
    <property type="molecule type" value="Genomic_DNA"/>
</dbReference>
<comment type="similarity">
    <text evidence="2">Belongs to the LPG synthase family.</text>
</comment>
<evidence type="ECO:0000256" key="1">
    <source>
        <dbReference type="ARBA" id="ARBA00004651"/>
    </source>
</evidence>
<keyword evidence="9" id="KW-0443">Lipid metabolism</keyword>
<evidence type="ECO:0000313" key="17">
    <source>
        <dbReference type="Proteomes" id="UP001438953"/>
    </source>
</evidence>
<evidence type="ECO:0000256" key="13">
    <source>
        <dbReference type="ARBA" id="ARBA00047540"/>
    </source>
</evidence>
<evidence type="ECO:0000256" key="11">
    <source>
        <dbReference type="ARBA" id="ARBA00023251"/>
    </source>
</evidence>
<evidence type="ECO:0000313" key="16">
    <source>
        <dbReference type="EMBL" id="MER5171294.1"/>
    </source>
</evidence>
<evidence type="ECO:0000256" key="2">
    <source>
        <dbReference type="ARBA" id="ARBA00008627"/>
    </source>
</evidence>
<feature type="transmembrane region" description="Helical" evidence="14">
    <location>
        <begin position="491"/>
        <end position="514"/>
    </location>
</feature>
<feature type="transmembrane region" description="Helical" evidence="14">
    <location>
        <begin position="327"/>
        <end position="346"/>
    </location>
</feature>
<dbReference type="InterPro" id="IPR024320">
    <property type="entry name" value="LPG_synthase_C"/>
</dbReference>
<dbReference type="PANTHER" id="PTHR34697">
    <property type="entry name" value="PHOSPHATIDYLGLYCEROL LYSYLTRANSFERASE"/>
    <property type="match status" value="1"/>
</dbReference>
<comment type="subcellular location">
    <subcellularLocation>
        <location evidence="1">Cell membrane</location>
        <topology evidence="1">Multi-pass membrane protein</topology>
    </subcellularLocation>
</comment>
<accession>A0ABV1SEG4</accession>
<feature type="transmembrane region" description="Helical" evidence="14">
    <location>
        <begin position="366"/>
        <end position="386"/>
    </location>
</feature>
<evidence type="ECO:0000256" key="14">
    <source>
        <dbReference type="SAM" id="Phobius"/>
    </source>
</evidence>
<dbReference type="RefSeq" id="WP_350935537.1">
    <property type="nucleotide sequence ID" value="NZ_JAYWLC010000003.1"/>
</dbReference>
<dbReference type="NCBIfam" id="NF033480">
    <property type="entry name" value="bifunc_MprF"/>
    <property type="match status" value="1"/>
</dbReference>